<accession>L0DU87</accession>
<evidence type="ECO:0000313" key="16">
    <source>
        <dbReference type="EMBL" id="AGA32572.1"/>
    </source>
</evidence>
<dbReference type="GO" id="GO:0006824">
    <property type="term" value="P:cobalt ion transport"/>
    <property type="evidence" value="ECO:0007669"/>
    <property type="project" value="UniProtKB-KW"/>
</dbReference>
<feature type="compositionally biased region" description="Low complexity" evidence="14">
    <location>
        <begin position="233"/>
        <end position="243"/>
    </location>
</feature>
<protein>
    <recommendedName>
        <fullName evidence="13">Nickel/cobalt efflux system</fullName>
    </recommendedName>
</protein>
<evidence type="ECO:0000256" key="5">
    <source>
        <dbReference type="ARBA" id="ARBA00022475"/>
    </source>
</evidence>
<keyword evidence="4 13" id="KW-0813">Transport</keyword>
<evidence type="ECO:0000256" key="3">
    <source>
        <dbReference type="ARBA" id="ARBA00022426"/>
    </source>
</evidence>
<keyword evidence="17" id="KW-1185">Reference proteome</keyword>
<dbReference type="RefSeq" id="WP_015257715.1">
    <property type="nucleotide sequence ID" value="NC_019902.2"/>
</dbReference>
<feature type="transmembrane region" description="Helical" evidence="13">
    <location>
        <begin position="170"/>
        <end position="188"/>
    </location>
</feature>
<dbReference type="InterPro" id="IPR051224">
    <property type="entry name" value="NiCoT_RcnA"/>
</dbReference>
<evidence type="ECO:0000256" key="15">
    <source>
        <dbReference type="SAM" id="SignalP"/>
    </source>
</evidence>
<dbReference type="Pfam" id="PF03824">
    <property type="entry name" value="NicO"/>
    <property type="match status" value="2"/>
</dbReference>
<dbReference type="STRING" id="1255043.TVNIR_0882"/>
<dbReference type="OrthoDB" id="9812956at2"/>
<evidence type="ECO:0000313" key="17">
    <source>
        <dbReference type="Proteomes" id="UP000010809"/>
    </source>
</evidence>
<feature type="transmembrane region" description="Helical" evidence="13">
    <location>
        <begin position="89"/>
        <end position="108"/>
    </location>
</feature>
<dbReference type="EMBL" id="CP003989">
    <property type="protein sequence ID" value="AGA32572.1"/>
    <property type="molecule type" value="Genomic_DNA"/>
</dbReference>
<dbReference type="GO" id="GO:0032025">
    <property type="term" value="P:response to cobalt ion"/>
    <property type="evidence" value="ECO:0007669"/>
    <property type="project" value="TreeGrafter"/>
</dbReference>
<dbReference type="KEGG" id="tni:TVNIR_0882"/>
<evidence type="ECO:0000256" key="1">
    <source>
        <dbReference type="ARBA" id="ARBA00002510"/>
    </source>
</evidence>
<dbReference type="GO" id="GO:0010045">
    <property type="term" value="P:response to nickel cation"/>
    <property type="evidence" value="ECO:0007669"/>
    <property type="project" value="TreeGrafter"/>
</dbReference>
<dbReference type="GO" id="GO:0005886">
    <property type="term" value="C:plasma membrane"/>
    <property type="evidence" value="ECO:0007669"/>
    <property type="project" value="UniProtKB-SubCell"/>
</dbReference>
<dbReference type="GO" id="GO:0015099">
    <property type="term" value="F:nickel cation transmembrane transporter activity"/>
    <property type="evidence" value="ECO:0007669"/>
    <property type="project" value="UniProtKB-UniRule"/>
</dbReference>
<keyword evidence="10" id="KW-0921">Nickel transport</keyword>
<feature type="transmembrane region" description="Helical" evidence="13">
    <location>
        <begin position="271"/>
        <end position="292"/>
    </location>
</feature>
<feature type="region of interest" description="Disordered" evidence="14">
    <location>
        <begin position="205"/>
        <end position="248"/>
    </location>
</feature>
<dbReference type="PANTHER" id="PTHR40659">
    <property type="entry name" value="NICKEL/COBALT EFFLUX SYSTEM RCNA"/>
    <property type="match status" value="1"/>
</dbReference>
<proteinExistence type="inferred from homology"/>
<evidence type="ECO:0000256" key="4">
    <source>
        <dbReference type="ARBA" id="ARBA00022448"/>
    </source>
</evidence>
<gene>
    <name evidence="16" type="ordered locus">TVNIR_0882</name>
</gene>
<keyword evidence="9" id="KW-0406">Ion transport</keyword>
<feature type="signal peptide" evidence="15">
    <location>
        <begin position="1"/>
        <end position="43"/>
    </location>
</feature>
<dbReference type="GO" id="GO:0046583">
    <property type="term" value="F:monoatomic cation efflux transmembrane transporter activity"/>
    <property type="evidence" value="ECO:0007669"/>
    <property type="project" value="TreeGrafter"/>
</dbReference>
<name>L0DU87_THIND</name>
<dbReference type="PATRIC" id="fig|1255043.3.peg.888"/>
<keyword evidence="3" id="KW-0171">Cobalt transport</keyword>
<comment type="similarity">
    <text evidence="13">Belongs to the NiCoT transporter (TC 2.A.52) family.</text>
</comment>
<keyword evidence="5" id="KW-1003">Cell membrane</keyword>
<evidence type="ECO:0000256" key="11">
    <source>
        <dbReference type="ARBA" id="ARBA00023136"/>
    </source>
</evidence>
<reference evidence="16" key="1">
    <citation type="submission" date="2015-12" db="EMBL/GenBank/DDBJ databases">
        <authorList>
            <person name="Tikhonova T.V."/>
            <person name="Pavlov A.R."/>
            <person name="Beletsky A.V."/>
            <person name="Mardanov A.V."/>
            <person name="Sorokin D.Y."/>
            <person name="Ravin N.V."/>
            <person name="Popov V.O."/>
        </authorList>
    </citation>
    <scope>NUCLEOTIDE SEQUENCE</scope>
    <source>
        <strain evidence="16">DSM 14787</strain>
    </source>
</reference>
<dbReference type="eggNOG" id="COG2215">
    <property type="taxonomic scope" value="Bacteria"/>
</dbReference>
<comment type="function">
    <text evidence="1">Efflux system for nickel and cobalt.</text>
</comment>
<dbReference type="AlphaFoldDB" id="L0DU87"/>
<evidence type="ECO:0000256" key="13">
    <source>
        <dbReference type="RuleBase" id="RU362101"/>
    </source>
</evidence>
<evidence type="ECO:0000256" key="9">
    <source>
        <dbReference type="ARBA" id="ARBA00023065"/>
    </source>
</evidence>
<feature type="chain" id="PRO_5003940432" description="Nickel/cobalt efflux system" evidence="15">
    <location>
        <begin position="44"/>
        <end position="381"/>
    </location>
</feature>
<keyword evidence="11 13" id="KW-0472">Membrane</keyword>
<evidence type="ECO:0000256" key="8">
    <source>
        <dbReference type="ARBA" id="ARBA00022989"/>
    </source>
</evidence>
<dbReference type="PANTHER" id="PTHR40659:SF1">
    <property type="entry name" value="NICKEL_COBALT EFFLUX SYSTEM RCNA"/>
    <property type="match status" value="1"/>
</dbReference>
<dbReference type="Proteomes" id="UP000010809">
    <property type="component" value="Chromosome"/>
</dbReference>
<evidence type="ECO:0000256" key="10">
    <source>
        <dbReference type="ARBA" id="ARBA00023112"/>
    </source>
</evidence>
<keyword evidence="6" id="KW-0533">Nickel</keyword>
<sequence>MRRCKRSPLFSGHPLPALIGAAWLLLFALLAPMPAVSSPFASAAPEATEQQAGVMERVSGWIIQTQRNLHRQLTGVLHQLDEAPTARTAGALILASFLYGIFHAAGPGHGKAVISTYLLTHPHTLMRGIGLSTAAALMQGVTAIVVVLMLIGVLGWLARDAMGQVRSLELASFLLVALLGLWLIARALRAIWRLRREARSAGVGLPVGAPRATPDKDDPSAPRFARIAPDETGPSSAPRLAPAPGGPGHVHHPGCGCGTPHHVDPTQRGPWYATVFAVGIRPCSGAVLVMAVSYLLGIWAAGIAAVLAMSLGTAITVSVLAFLAVQARDWTRRLLRPTPLSGLRYAGPAVGLAGGAVIFFVGWTLFQGTLAIEPVRHPLGL</sequence>
<organism evidence="16 17">
    <name type="scientific">Thioalkalivibrio nitratireducens (strain DSM 14787 / UNIQEM 213 / ALEN2)</name>
    <dbReference type="NCBI Taxonomy" id="1255043"/>
    <lineage>
        <taxon>Bacteria</taxon>
        <taxon>Pseudomonadati</taxon>
        <taxon>Pseudomonadota</taxon>
        <taxon>Gammaproteobacteria</taxon>
        <taxon>Chromatiales</taxon>
        <taxon>Ectothiorhodospiraceae</taxon>
        <taxon>Thioalkalivibrio</taxon>
    </lineage>
</organism>
<keyword evidence="15" id="KW-0732">Signal</keyword>
<comment type="subcellular location">
    <subcellularLocation>
        <location evidence="2 13">Cell membrane</location>
        <topology evidence="2 13">Multi-pass membrane protein</topology>
    </subcellularLocation>
</comment>
<evidence type="ECO:0000256" key="12">
    <source>
        <dbReference type="ARBA" id="ARBA00023285"/>
    </source>
</evidence>
<keyword evidence="7 13" id="KW-0812">Transmembrane</keyword>
<evidence type="ECO:0000256" key="2">
    <source>
        <dbReference type="ARBA" id="ARBA00004651"/>
    </source>
</evidence>
<evidence type="ECO:0000256" key="14">
    <source>
        <dbReference type="SAM" id="MobiDB-lite"/>
    </source>
</evidence>
<evidence type="ECO:0000256" key="7">
    <source>
        <dbReference type="ARBA" id="ARBA00022692"/>
    </source>
</evidence>
<keyword evidence="8 13" id="KW-1133">Transmembrane helix</keyword>
<dbReference type="HOGENOM" id="CLU_058605_0_1_6"/>
<feature type="transmembrane region" description="Helical" evidence="13">
    <location>
        <begin position="298"/>
        <end position="325"/>
    </location>
</feature>
<dbReference type="InterPro" id="IPR011541">
    <property type="entry name" value="Ni/Co_transpt_high_affinity"/>
</dbReference>
<evidence type="ECO:0000256" key="6">
    <source>
        <dbReference type="ARBA" id="ARBA00022596"/>
    </source>
</evidence>
<feature type="transmembrane region" description="Helical" evidence="13">
    <location>
        <begin position="345"/>
        <end position="366"/>
    </location>
</feature>
<feature type="transmembrane region" description="Helical" evidence="13">
    <location>
        <begin position="129"/>
        <end position="158"/>
    </location>
</feature>
<keyword evidence="12" id="KW-0170">Cobalt</keyword>